<reference evidence="2 3" key="1">
    <citation type="submission" date="2017-12" db="EMBL/GenBank/DDBJ databases">
        <title>Hemimetabolous genomes reveal molecular basis of termite eusociality.</title>
        <authorList>
            <person name="Harrison M.C."/>
            <person name="Jongepier E."/>
            <person name="Robertson H.M."/>
            <person name="Arning N."/>
            <person name="Bitard-Feildel T."/>
            <person name="Chao H."/>
            <person name="Childers C.P."/>
            <person name="Dinh H."/>
            <person name="Doddapaneni H."/>
            <person name="Dugan S."/>
            <person name="Gowin J."/>
            <person name="Greiner C."/>
            <person name="Han Y."/>
            <person name="Hu H."/>
            <person name="Hughes D.S.T."/>
            <person name="Huylmans A.-K."/>
            <person name="Kemena C."/>
            <person name="Kremer L.P.M."/>
            <person name="Lee S.L."/>
            <person name="Lopez-Ezquerra A."/>
            <person name="Mallet L."/>
            <person name="Monroy-Kuhn J.M."/>
            <person name="Moser A."/>
            <person name="Murali S.C."/>
            <person name="Muzny D.M."/>
            <person name="Otani S."/>
            <person name="Piulachs M.-D."/>
            <person name="Poelchau M."/>
            <person name="Qu J."/>
            <person name="Schaub F."/>
            <person name="Wada-Katsumata A."/>
            <person name="Worley K.C."/>
            <person name="Xie Q."/>
            <person name="Ylla G."/>
            <person name="Poulsen M."/>
            <person name="Gibbs R.A."/>
            <person name="Schal C."/>
            <person name="Richards S."/>
            <person name="Belles X."/>
            <person name="Korb J."/>
            <person name="Bornberg-Bauer E."/>
        </authorList>
    </citation>
    <scope>NUCLEOTIDE SEQUENCE [LARGE SCALE GENOMIC DNA]</scope>
    <source>
        <tissue evidence="2">Whole body</tissue>
    </source>
</reference>
<accession>A0A2J7QFC7</accession>
<dbReference type="OrthoDB" id="8189076at2759"/>
<dbReference type="Proteomes" id="UP000235965">
    <property type="component" value="Unassembled WGS sequence"/>
</dbReference>
<gene>
    <name evidence="2" type="ORF">B7P43_G04695</name>
</gene>
<evidence type="ECO:0000313" key="3">
    <source>
        <dbReference type="Proteomes" id="UP000235965"/>
    </source>
</evidence>
<dbReference type="EMBL" id="NEVH01015299">
    <property type="protein sequence ID" value="PNF27287.1"/>
    <property type="molecule type" value="Genomic_DNA"/>
</dbReference>
<dbReference type="AlphaFoldDB" id="A0A2J7QFC7"/>
<sequence length="295" mass="34318">MEESEQFLDQIHCQLSASGMNMDRETLKDYLLVPGEGRLMLIHWALSELNIVVNKHDITEVVIECGLCLPSNSNTVLGKCSAKDNFEFWKRLFHMVRMYQEAKPAQSASMYRNVCKFWLELAANPELKDVLQPKRKDILPIKLPKNSAKNISVEKILKEKLLEERKLRELQKEAETYQQSEDKEKYCNIGAHDAEELDKLKHHVHIFKHYMANFLMPWILDTPQNSELDKYNEVIPELASKVEKVREICNNAAKISAALEELPNIKLEEPLGEERLGLPYLQKEKMVQHSYDKKI</sequence>
<proteinExistence type="predicted"/>
<feature type="coiled-coil region" evidence="1">
    <location>
        <begin position="153"/>
        <end position="180"/>
    </location>
</feature>
<comment type="caution">
    <text evidence="2">The sequence shown here is derived from an EMBL/GenBank/DDBJ whole genome shotgun (WGS) entry which is preliminary data.</text>
</comment>
<organism evidence="2 3">
    <name type="scientific">Cryptotermes secundus</name>
    <dbReference type="NCBI Taxonomy" id="105785"/>
    <lineage>
        <taxon>Eukaryota</taxon>
        <taxon>Metazoa</taxon>
        <taxon>Ecdysozoa</taxon>
        <taxon>Arthropoda</taxon>
        <taxon>Hexapoda</taxon>
        <taxon>Insecta</taxon>
        <taxon>Pterygota</taxon>
        <taxon>Neoptera</taxon>
        <taxon>Polyneoptera</taxon>
        <taxon>Dictyoptera</taxon>
        <taxon>Blattodea</taxon>
        <taxon>Blattoidea</taxon>
        <taxon>Termitoidae</taxon>
        <taxon>Kalotermitidae</taxon>
        <taxon>Cryptotermitinae</taxon>
        <taxon>Cryptotermes</taxon>
    </lineage>
</organism>
<evidence type="ECO:0000256" key="1">
    <source>
        <dbReference type="SAM" id="Coils"/>
    </source>
</evidence>
<keyword evidence="1" id="KW-0175">Coiled coil</keyword>
<name>A0A2J7QFC7_9NEOP</name>
<evidence type="ECO:0000313" key="2">
    <source>
        <dbReference type="EMBL" id="PNF27287.1"/>
    </source>
</evidence>
<keyword evidence="3" id="KW-1185">Reference proteome</keyword>
<protein>
    <submittedName>
        <fullName evidence="2">Uncharacterized protein</fullName>
    </submittedName>
</protein>